<proteinExistence type="predicted"/>
<protein>
    <submittedName>
        <fullName evidence="3">Uncharacterized protein</fullName>
    </submittedName>
</protein>
<feature type="transmembrane region" description="Helical" evidence="2">
    <location>
        <begin position="33"/>
        <end position="61"/>
    </location>
</feature>
<sequence>MESNNKRQCSIQIRQCEALEAKPSSVHLPVFDVVVIFLAAFVVFLSILAFVAILAVVAAIACRLAKPTGRSTIIVAASAVGHVIFIAALSQRRPRTSVCSSLTPSSSPSTRSLSLPPSPSSSSSPCSPVVDNVFRADLPTATTSSRSLRCPCGDDDLHLTTRFAIASRIFTSHVADLEAGMSRAMSNRGSGRDKSAEKQAVEAALWEKKGHHVANKQRKLDKGASPLPWYMEDEEWVQEGAASQYENDFKESEEVPMKRKSSRRGVEPSGLMMWAKDEAQEDNQQWKTSSTSAPRGHPREAGGLLSGSNRVRFRGSVGPQQRGLRTREKGQGQAGAHQGGLRRRLKGRCQARPHRVGLLTRLEGKGRWGRGGRGFTTFSRTGGGRGEGGGVPQAVEGARAGDGAGAGKDDEAQVNRVRQRSARDGIEAASKLWVDDIRFQNETERNAIVKSMQEARLYLVAVAKGVQPPLVRQSIVLPHTTIPQHKIGDESELNAAQETALKVQTIALRVIHKWIFKSASRQRRYHAAYG</sequence>
<feature type="region of interest" description="Disordered" evidence="1">
    <location>
        <begin position="370"/>
        <end position="391"/>
    </location>
</feature>
<keyword evidence="4" id="KW-1185">Reference proteome</keyword>
<feature type="compositionally biased region" description="Polar residues" evidence="1">
    <location>
        <begin position="282"/>
        <end position="293"/>
    </location>
</feature>
<dbReference type="AlphaFoldDB" id="A0A388K9Q4"/>
<feature type="transmembrane region" description="Helical" evidence="2">
    <location>
        <begin position="73"/>
        <end position="90"/>
    </location>
</feature>
<gene>
    <name evidence="3" type="ORF">CBR_g68742</name>
</gene>
<feature type="region of interest" description="Disordered" evidence="1">
    <location>
        <begin position="97"/>
        <end position="126"/>
    </location>
</feature>
<dbReference type="Proteomes" id="UP000265515">
    <property type="component" value="Unassembled WGS sequence"/>
</dbReference>
<comment type="caution">
    <text evidence="3">The sequence shown here is derived from an EMBL/GenBank/DDBJ whole genome shotgun (WGS) entry which is preliminary data.</text>
</comment>
<feature type="region of interest" description="Disordered" evidence="1">
    <location>
        <begin position="248"/>
        <end position="348"/>
    </location>
</feature>
<dbReference type="EMBL" id="BFEA01000078">
    <property type="protein sequence ID" value="GBG66756.1"/>
    <property type="molecule type" value="Genomic_DNA"/>
</dbReference>
<keyword evidence="2" id="KW-0812">Transmembrane</keyword>
<evidence type="ECO:0000313" key="3">
    <source>
        <dbReference type="EMBL" id="GBG66756.1"/>
    </source>
</evidence>
<evidence type="ECO:0000256" key="1">
    <source>
        <dbReference type="SAM" id="MobiDB-lite"/>
    </source>
</evidence>
<evidence type="ECO:0000313" key="4">
    <source>
        <dbReference type="Proteomes" id="UP000265515"/>
    </source>
</evidence>
<dbReference type="Gramene" id="GBG66756">
    <property type="protein sequence ID" value="GBG66756"/>
    <property type="gene ID" value="CBR_g68742"/>
</dbReference>
<name>A0A388K9Q4_CHABU</name>
<keyword evidence="2" id="KW-0472">Membrane</keyword>
<keyword evidence="2" id="KW-1133">Transmembrane helix</keyword>
<accession>A0A388K9Q4</accession>
<feature type="compositionally biased region" description="Gly residues" evidence="1">
    <location>
        <begin position="381"/>
        <end position="391"/>
    </location>
</feature>
<evidence type="ECO:0000256" key="2">
    <source>
        <dbReference type="SAM" id="Phobius"/>
    </source>
</evidence>
<feature type="compositionally biased region" description="Basic and acidic residues" evidence="1">
    <location>
        <begin position="248"/>
        <end position="257"/>
    </location>
</feature>
<reference evidence="3 4" key="1">
    <citation type="journal article" date="2018" name="Cell">
        <title>The Chara Genome: Secondary Complexity and Implications for Plant Terrestrialization.</title>
        <authorList>
            <person name="Nishiyama T."/>
            <person name="Sakayama H."/>
            <person name="Vries J.D."/>
            <person name="Buschmann H."/>
            <person name="Saint-Marcoux D."/>
            <person name="Ullrich K.K."/>
            <person name="Haas F.B."/>
            <person name="Vanderstraeten L."/>
            <person name="Becker D."/>
            <person name="Lang D."/>
            <person name="Vosolsobe S."/>
            <person name="Rombauts S."/>
            <person name="Wilhelmsson P.K.I."/>
            <person name="Janitza P."/>
            <person name="Kern R."/>
            <person name="Heyl A."/>
            <person name="Rumpler F."/>
            <person name="Villalobos L.I.A.C."/>
            <person name="Clay J.M."/>
            <person name="Skokan R."/>
            <person name="Toyoda A."/>
            <person name="Suzuki Y."/>
            <person name="Kagoshima H."/>
            <person name="Schijlen E."/>
            <person name="Tajeshwar N."/>
            <person name="Catarino B."/>
            <person name="Hetherington A.J."/>
            <person name="Saltykova A."/>
            <person name="Bonnot C."/>
            <person name="Breuninger H."/>
            <person name="Symeonidi A."/>
            <person name="Radhakrishnan G.V."/>
            <person name="Van Nieuwerburgh F."/>
            <person name="Deforce D."/>
            <person name="Chang C."/>
            <person name="Karol K.G."/>
            <person name="Hedrich R."/>
            <person name="Ulvskov P."/>
            <person name="Glockner G."/>
            <person name="Delwiche C.F."/>
            <person name="Petrasek J."/>
            <person name="Van de Peer Y."/>
            <person name="Friml J."/>
            <person name="Beilby M."/>
            <person name="Dolan L."/>
            <person name="Kohara Y."/>
            <person name="Sugano S."/>
            <person name="Fujiyama A."/>
            <person name="Delaux P.-M."/>
            <person name="Quint M."/>
            <person name="TheiBen G."/>
            <person name="Hagemann M."/>
            <person name="Harholt J."/>
            <person name="Dunand C."/>
            <person name="Zachgo S."/>
            <person name="Langdale J."/>
            <person name="Maumus F."/>
            <person name="Straeten D.V.D."/>
            <person name="Gould S.B."/>
            <person name="Rensing S.A."/>
        </authorList>
    </citation>
    <scope>NUCLEOTIDE SEQUENCE [LARGE SCALE GENOMIC DNA]</scope>
    <source>
        <strain evidence="3 4">S276</strain>
    </source>
</reference>
<organism evidence="3 4">
    <name type="scientific">Chara braunii</name>
    <name type="common">Braun's stonewort</name>
    <dbReference type="NCBI Taxonomy" id="69332"/>
    <lineage>
        <taxon>Eukaryota</taxon>
        <taxon>Viridiplantae</taxon>
        <taxon>Streptophyta</taxon>
        <taxon>Charophyceae</taxon>
        <taxon>Charales</taxon>
        <taxon>Characeae</taxon>
        <taxon>Chara</taxon>
    </lineage>
</organism>